<evidence type="ECO:0000313" key="2">
    <source>
        <dbReference type="EnsemblFungi" id="EJT68199"/>
    </source>
</evidence>
<evidence type="ECO:0000313" key="3">
    <source>
        <dbReference type="Proteomes" id="UP000006039"/>
    </source>
</evidence>
<dbReference type="Proteomes" id="UP000006039">
    <property type="component" value="Unassembled WGS sequence"/>
</dbReference>
<sequence length="65" mass="6922">MSPAQDKTVNAMAEMVDLVPTVLELSGIGEHFPHNGKSWVPALTHAFSGSGFLESEEPLVEVGQT</sequence>
<gene>
    <name evidence="2" type="primary">20354678</name>
    <name evidence="1" type="ORF">GGTG_14220</name>
</gene>
<dbReference type="AlphaFoldDB" id="J3PKZ3"/>
<dbReference type="GeneID" id="20354678"/>
<dbReference type="HOGENOM" id="CLU_2849825_0_0_1"/>
<dbReference type="RefSeq" id="XP_009230411.1">
    <property type="nucleotide sequence ID" value="XM_009232147.1"/>
</dbReference>
<dbReference type="InterPro" id="IPR017850">
    <property type="entry name" value="Alkaline_phosphatase_core_sf"/>
</dbReference>
<protein>
    <submittedName>
        <fullName evidence="1 2">Uncharacterized protein</fullName>
    </submittedName>
</protein>
<evidence type="ECO:0000313" key="1">
    <source>
        <dbReference type="EMBL" id="EJT68199.1"/>
    </source>
</evidence>
<reference evidence="1" key="3">
    <citation type="submission" date="2010-09" db="EMBL/GenBank/DDBJ databases">
        <title>Annotation of Gaeumannomyces graminis var. tritici R3-111a-1.</title>
        <authorList>
            <consortium name="The Broad Institute Genome Sequencing Platform"/>
            <person name="Ma L.-J."/>
            <person name="Dead R."/>
            <person name="Young S.K."/>
            <person name="Zeng Q."/>
            <person name="Gargeya S."/>
            <person name="Fitzgerald M."/>
            <person name="Haas B."/>
            <person name="Abouelleil A."/>
            <person name="Alvarado L."/>
            <person name="Arachchi H.M."/>
            <person name="Berlin A."/>
            <person name="Brown A."/>
            <person name="Chapman S.B."/>
            <person name="Chen Z."/>
            <person name="Dunbar C."/>
            <person name="Freedman E."/>
            <person name="Gearin G."/>
            <person name="Gellesch M."/>
            <person name="Goldberg J."/>
            <person name="Griggs A."/>
            <person name="Gujja S."/>
            <person name="Heiman D."/>
            <person name="Howarth C."/>
            <person name="Larson L."/>
            <person name="Lui A."/>
            <person name="MacDonald P.J.P."/>
            <person name="Mehta T."/>
            <person name="Montmayeur A."/>
            <person name="Murphy C."/>
            <person name="Neiman D."/>
            <person name="Pearson M."/>
            <person name="Priest M."/>
            <person name="Roberts A."/>
            <person name="Saif S."/>
            <person name="Shea T."/>
            <person name="Shenoy N."/>
            <person name="Sisk P."/>
            <person name="Stolte C."/>
            <person name="Sykes S."/>
            <person name="Yandava C."/>
            <person name="Wortman J."/>
            <person name="Nusbaum C."/>
            <person name="Birren B."/>
        </authorList>
    </citation>
    <scope>NUCLEOTIDE SEQUENCE</scope>
    <source>
        <strain evidence="1">R3-111a-1</strain>
    </source>
</reference>
<dbReference type="OrthoDB" id="103349at2759"/>
<dbReference type="STRING" id="644352.J3PKZ3"/>
<keyword evidence="3" id="KW-1185">Reference proteome</keyword>
<accession>J3PKZ3</accession>
<dbReference type="EMBL" id="GL385577">
    <property type="protein sequence ID" value="EJT68199.1"/>
    <property type="molecule type" value="Genomic_DNA"/>
</dbReference>
<name>J3PKZ3_GAET3</name>
<reference evidence="2" key="5">
    <citation type="submission" date="2018-04" db="UniProtKB">
        <authorList>
            <consortium name="EnsemblFungi"/>
        </authorList>
    </citation>
    <scope>IDENTIFICATION</scope>
    <source>
        <strain evidence="2">R3-111a-1</strain>
    </source>
</reference>
<dbReference type="EnsemblFungi" id="EJT68199">
    <property type="protein sequence ID" value="EJT68199"/>
    <property type="gene ID" value="GGTG_14220"/>
</dbReference>
<reference evidence="3" key="1">
    <citation type="submission" date="2010-07" db="EMBL/GenBank/DDBJ databases">
        <title>The genome sequence of Gaeumannomyces graminis var. tritici strain R3-111a-1.</title>
        <authorList>
            <consortium name="The Broad Institute Genome Sequencing Platform"/>
            <person name="Ma L.-J."/>
            <person name="Dead R."/>
            <person name="Young S."/>
            <person name="Zeng Q."/>
            <person name="Koehrsen M."/>
            <person name="Alvarado L."/>
            <person name="Berlin A."/>
            <person name="Chapman S.B."/>
            <person name="Chen Z."/>
            <person name="Freedman E."/>
            <person name="Gellesch M."/>
            <person name="Goldberg J."/>
            <person name="Griggs A."/>
            <person name="Gujja S."/>
            <person name="Heilman E.R."/>
            <person name="Heiman D."/>
            <person name="Hepburn T."/>
            <person name="Howarth C."/>
            <person name="Jen D."/>
            <person name="Larson L."/>
            <person name="Mehta T."/>
            <person name="Neiman D."/>
            <person name="Pearson M."/>
            <person name="Roberts A."/>
            <person name="Saif S."/>
            <person name="Shea T."/>
            <person name="Shenoy N."/>
            <person name="Sisk P."/>
            <person name="Stolte C."/>
            <person name="Sykes S."/>
            <person name="Walk T."/>
            <person name="White J."/>
            <person name="Yandava C."/>
            <person name="Haas B."/>
            <person name="Nusbaum C."/>
            <person name="Birren B."/>
        </authorList>
    </citation>
    <scope>NUCLEOTIDE SEQUENCE [LARGE SCALE GENOMIC DNA]</scope>
    <source>
        <strain evidence="3">R3-111a-1</strain>
    </source>
</reference>
<dbReference type="Gene3D" id="3.40.720.10">
    <property type="entry name" value="Alkaline Phosphatase, subunit A"/>
    <property type="match status" value="1"/>
</dbReference>
<organism evidence="1">
    <name type="scientific">Gaeumannomyces tritici (strain R3-111a-1)</name>
    <name type="common">Wheat and barley take-all root rot fungus</name>
    <name type="synonym">Gaeumannomyces graminis var. tritici</name>
    <dbReference type="NCBI Taxonomy" id="644352"/>
    <lineage>
        <taxon>Eukaryota</taxon>
        <taxon>Fungi</taxon>
        <taxon>Dikarya</taxon>
        <taxon>Ascomycota</taxon>
        <taxon>Pezizomycotina</taxon>
        <taxon>Sordariomycetes</taxon>
        <taxon>Sordariomycetidae</taxon>
        <taxon>Magnaporthales</taxon>
        <taxon>Magnaporthaceae</taxon>
        <taxon>Gaeumannomyces</taxon>
    </lineage>
</organism>
<reference evidence="2" key="4">
    <citation type="journal article" date="2015" name="G3 (Bethesda)">
        <title>Genome sequences of three phytopathogenic species of the Magnaporthaceae family of fungi.</title>
        <authorList>
            <person name="Okagaki L.H."/>
            <person name="Nunes C.C."/>
            <person name="Sailsbery J."/>
            <person name="Clay B."/>
            <person name="Brown D."/>
            <person name="John T."/>
            <person name="Oh Y."/>
            <person name="Young N."/>
            <person name="Fitzgerald M."/>
            <person name="Haas B.J."/>
            <person name="Zeng Q."/>
            <person name="Young S."/>
            <person name="Adiconis X."/>
            <person name="Fan L."/>
            <person name="Levin J.Z."/>
            <person name="Mitchell T.K."/>
            <person name="Okubara P.A."/>
            <person name="Farman M.L."/>
            <person name="Kohn L.M."/>
            <person name="Birren B."/>
            <person name="Ma L.-J."/>
            <person name="Dean R.A."/>
        </authorList>
    </citation>
    <scope>NUCLEOTIDE SEQUENCE</scope>
    <source>
        <strain evidence="2">R3-111a-1</strain>
    </source>
</reference>
<proteinExistence type="predicted"/>
<reference evidence="1" key="2">
    <citation type="submission" date="2010-07" db="EMBL/GenBank/DDBJ databases">
        <authorList>
            <consortium name="The Broad Institute Genome Sequencing Platform"/>
            <consortium name="Broad Institute Genome Sequencing Center for Infectious Disease"/>
            <person name="Ma L.-J."/>
            <person name="Dead R."/>
            <person name="Young S."/>
            <person name="Zeng Q."/>
            <person name="Koehrsen M."/>
            <person name="Alvarado L."/>
            <person name="Berlin A."/>
            <person name="Chapman S.B."/>
            <person name="Chen Z."/>
            <person name="Freedman E."/>
            <person name="Gellesch M."/>
            <person name="Goldberg J."/>
            <person name="Griggs A."/>
            <person name="Gujja S."/>
            <person name="Heilman E.R."/>
            <person name="Heiman D."/>
            <person name="Hepburn T."/>
            <person name="Howarth C."/>
            <person name="Jen D."/>
            <person name="Larson L."/>
            <person name="Mehta T."/>
            <person name="Neiman D."/>
            <person name="Pearson M."/>
            <person name="Roberts A."/>
            <person name="Saif S."/>
            <person name="Shea T."/>
            <person name="Shenoy N."/>
            <person name="Sisk P."/>
            <person name="Stolte C."/>
            <person name="Sykes S."/>
            <person name="Walk T."/>
            <person name="White J."/>
            <person name="Yandava C."/>
            <person name="Haas B."/>
            <person name="Nusbaum C."/>
            <person name="Birren B."/>
        </authorList>
    </citation>
    <scope>NUCLEOTIDE SEQUENCE</scope>
    <source>
        <strain evidence="1">R3-111a-1</strain>
    </source>
</reference>
<dbReference type="VEuPathDB" id="FungiDB:GGTG_14220"/>
<dbReference type="SUPFAM" id="SSF53649">
    <property type="entry name" value="Alkaline phosphatase-like"/>
    <property type="match status" value="1"/>
</dbReference>